<evidence type="ECO:0000313" key="1">
    <source>
        <dbReference type="EMBL" id="QES35480.1"/>
    </source>
</evidence>
<organism evidence="1 2">
    <name type="scientific">Streptomyces venezuelae</name>
    <dbReference type="NCBI Taxonomy" id="54571"/>
    <lineage>
        <taxon>Bacteria</taxon>
        <taxon>Bacillati</taxon>
        <taxon>Actinomycetota</taxon>
        <taxon>Actinomycetes</taxon>
        <taxon>Kitasatosporales</taxon>
        <taxon>Streptomycetaceae</taxon>
        <taxon>Streptomyces</taxon>
    </lineage>
</organism>
<dbReference type="RefSeq" id="WP_150217574.1">
    <property type="nucleotide sequence ID" value="NZ_CP029192.1"/>
</dbReference>
<dbReference type="EMBL" id="CP029192">
    <property type="protein sequence ID" value="QES35480.1"/>
    <property type="molecule type" value="Genomic_DNA"/>
</dbReference>
<sequence>MDAHRDTGIAGTLLFVPRLVLRAAGAGLDAVVRELLAAVVRRIELDDVVSRVDVDRVVERVDVDRVVERVDVDRIVSRVDVNRVVRRVDVDQVVDRVDVDAIARRLDVERVVERVDVDAIARRLDVDAVIARIDLVALVLDVLAEIDVQRIAREAGSGMTRETVEAVRERGIRADRLVTQLTDRLLRRTPDARNGTPLPPPVRPA</sequence>
<name>A0A5P2BZR0_STRVZ</name>
<proteinExistence type="predicted"/>
<gene>
    <name evidence="1" type="ORF">DEJ48_20415</name>
</gene>
<dbReference type="AlphaFoldDB" id="A0A5P2BZR0"/>
<dbReference type="OrthoDB" id="5198439at2"/>
<evidence type="ECO:0000313" key="2">
    <source>
        <dbReference type="Proteomes" id="UP000322927"/>
    </source>
</evidence>
<protein>
    <submittedName>
        <fullName evidence="1">Uncharacterized protein</fullName>
    </submittedName>
</protein>
<accession>A0A5P2BZR0</accession>
<dbReference type="Proteomes" id="UP000322927">
    <property type="component" value="Chromosome"/>
</dbReference>
<reference evidence="1 2" key="1">
    <citation type="submission" date="2018-05" db="EMBL/GenBank/DDBJ databases">
        <title>Streptomyces venezuelae.</title>
        <authorList>
            <person name="Kim W."/>
            <person name="Lee N."/>
            <person name="Cho B.-K."/>
        </authorList>
    </citation>
    <scope>NUCLEOTIDE SEQUENCE [LARGE SCALE GENOMIC DNA]</scope>
    <source>
        <strain evidence="1 2">ATCC 14584</strain>
    </source>
</reference>